<keyword evidence="2" id="KW-1185">Reference proteome</keyword>
<dbReference type="Proteomes" id="UP000799437">
    <property type="component" value="Unassembled WGS sequence"/>
</dbReference>
<gene>
    <name evidence="1" type="ORF">EJ05DRAFT_541866</name>
</gene>
<dbReference type="GO" id="GO:0003824">
    <property type="term" value="F:catalytic activity"/>
    <property type="evidence" value="ECO:0007669"/>
    <property type="project" value="InterPro"/>
</dbReference>
<dbReference type="InterPro" id="IPR036038">
    <property type="entry name" value="Aminotransferase-like"/>
</dbReference>
<evidence type="ECO:0000313" key="2">
    <source>
        <dbReference type="Proteomes" id="UP000799437"/>
    </source>
</evidence>
<accession>A0A6A6VRL7</accession>
<dbReference type="GeneID" id="54490744"/>
<sequence length="333" mass="36949">MSSPEGFELFTSLRYDSLLLQSDANNASTLSFTAPTSFYMLVYHRDRMLEAARHFDWLEVALKLEDGKGLEALLGHAVNENIQKTGNEGPFRVRVLFSKTASMKVECNSIPPVSLKTLYPQSIPAPQLSKPFKPSPLTGGVMTLGSDHQAELDQARWKLHVDKSSTPSTAYTSLKTTLRSHYDVARERSIPSNHSTEEIHEVLMYNDIEEMTEGSLTSVYFWRGGRWVTPPVGNTLLSVGYSGPEEGIGAQPECVKTGSDGDRLPSFRGRWGHSLRNTSKYPDSGGQRGTTRRWALRNGHCVEEVVEKNSVRAGDIVWLSNGVRGFVEGIVID</sequence>
<organism evidence="1 2">
    <name type="scientific">Pseudovirgaria hyperparasitica</name>
    <dbReference type="NCBI Taxonomy" id="470096"/>
    <lineage>
        <taxon>Eukaryota</taxon>
        <taxon>Fungi</taxon>
        <taxon>Dikarya</taxon>
        <taxon>Ascomycota</taxon>
        <taxon>Pezizomycotina</taxon>
        <taxon>Dothideomycetes</taxon>
        <taxon>Dothideomycetes incertae sedis</taxon>
        <taxon>Acrospermales</taxon>
        <taxon>Acrospermaceae</taxon>
        <taxon>Pseudovirgaria</taxon>
    </lineage>
</organism>
<dbReference type="EMBL" id="ML996584">
    <property type="protein sequence ID" value="KAF2753328.1"/>
    <property type="molecule type" value="Genomic_DNA"/>
</dbReference>
<name>A0A6A6VRL7_9PEZI</name>
<dbReference type="InterPro" id="IPR043132">
    <property type="entry name" value="BCAT-like_C"/>
</dbReference>
<dbReference type="Gene3D" id="3.30.470.10">
    <property type="match status" value="1"/>
</dbReference>
<reference evidence="1" key="1">
    <citation type="journal article" date="2020" name="Stud. Mycol.">
        <title>101 Dothideomycetes genomes: a test case for predicting lifestyles and emergence of pathogens.</title>
        <authorList>
            <person name="Haridas S."/>
            <person name="Albert R."/>
            <person name="Binder M."/>
            <person name="Bloem J."/>
            <person name="Labutti K."/>
            <person name="Salamov A."/>
            <person name="Andreopoulos B."/>
            <person name="Baker S."/>
            <person name="Barry K."/>
            <person name="Bills G."/>
            <person name="Bluhm B."/>
            <person name="Cannon C."/>
            <person name="Castanera R."/>
            <person name="Culley D."/>
            <person name="Daum C."/>
            <person name="Ezra D."/>
            <person name="Gonzalez J."/>
            <person name="Henrissat B."/>
            <person name="Kuo A."/>
            <person name="Liang C."/>
            <person name="Lipzen A."/>
            <person name="Lutzoni F."/>
            <person name="Magnuson J."/>
            <person name="Mondo S."/>
            <person name="Nolan M."/>
            <person name="Ohm R."/>
            <person name="Pangilinan J."/>
            <person name="Park H.-J."/>
            <person name="Ramirez L."/>
            <person name="Alfaro M."/>
            <person name="Sun H."/>
            <person name="Tritt A."/>
            <person name="Yoshinaga Y."/>
            <person name="Zwiers L.-H."/>
            <person name="Turgeon B."/>
            <person name="Goodwin S."/>
            <person name="Spatafora J."/>
            <person name="Crous P."/>
            <person name="Grigoriev I."/>
        </authorList>
    </citation>
    <scope>NUCLEOTIDE SEQUENCE</scope>
    <source>
        <strain evidence="1">CBS 121739</strain>
    </source>
</reference>
<dbReference type="AlphaFoldDB" id="A0A6A6VRL7"/>
<protein>
    <recommendedName>
        <fullName evidence="3">Aminodeoxychorismate lyase</fullName>
    </recommendedName>
</protein>
<dbReference type="OrthoDB" id="5288718at2759"/>
<dbReference type="RefSeq" id="XP_033595779.1">
    <property type="nucleotide sequence ID" value="XM_033749690.1"/>
</dbReference>
<evidence type="ECO:0000313" key="1">
    <source>
        <dbReference type="EMBL" id="KAF2753328.1"/>
    </source>
</evidence>
<dbReference type="Gene3D" id="3.20.10.10">
    <property type="entry name" value="D-amino Acid Aminotransferase, subunit A, domain 2"/>
    <property type="match status" value="1"/>
</dbReference>
<dbReference type="InterPro" id="IPR043131">
    <property type="entry name" value="BCAT-like_N"/>
</dbReference>
<proteinExistence type="predicted"/>
<dbReference type="SUPFAM" id="SSF56752">
    <property type="entry name" value="D-aminoacid aminotransferase-like PLP-dependent enzymes"/>
    <property type="match status" value="1"/>
</dbReference>
<evidence type="ECO:0008006" key="3">
    <source>
        <dbReference type="Google" id="ProtNLM"/>
    </source>
</evidence>